<organism evidence="2 3">
    <name type="scientific">Phytophthora cactorum</name>
    <dbReference type="NCBI Taxonomy" id="29920"/>
    <lineage>
        <taxon>Eukaryota</taxon>
        <taxon>Sar</taxon>
        <taxon>Stramenopiles</taxon>
        <taxon>Oomycota</taxon>
        <taxon>Peronosporomycetes</taxon>
        <taxon>Peronosporales</taxon>
        <taxon>Peronosporaceae</taxon>
        <taxon>Phytophthora</taxon>
    </lineage>
</organism>
<evidence type="ECO:0000259" key="1">
    <source>
        <dbReference type="Pfam" id="PF00849"/>
    </source>
</evidence>
<feature type="domain" description="Pseudouridine synthase RsuA/RluA-like" evidence="1">
    <location>
        <begin position="325"/>
        <end position="494"/>
    </location>
</feature>
<dbReference type="GO" id="GO:0009982">
    <property type="term" value="F:pseudouridine synthase activity"/>
    <property type="evidence" value="ECO:0007669"/>
    <property type="project" value="InterPro"/>
</dbReference>
<dbReference type="GO" id="GO:0003723">
    <property type="term" value="F:RNA binding"/>
    <property type="evidence" value="ECO:0007669"/>
    <property type="project" value="InterPro"/>
</dbReference>
<dbReference type="PROSITE" id="PS01129">
    <property type="entry name" value="PSI_RLU"/>
    <property type="match status" value="1"/>
</dbReference>
<dbReference type="InterPro" id="IPR050188">
    <property type="entry name" value="RluA_PseudoU_synthase"/>
</dbReference>
<dbReference type="Pfam" id="PF00849">
    <property type="entry name" value="PseudoU_synth_2"/>
    <property type="match status" value="1"/>
</dbReference>
<dbReference type="AlphaFoldDB" id="A0A8T1ED32"/>
<dbReference type="VEuPathDB" id="FungiDB:PC110_g3145"/>
<evidence type="ECO:0000313" key="2">
    <source>
        <dbReference type="EMBL" id="KAG2952130.1"/>
    </source>
</evidence>
<gene>
    <name evidence="2" type="ORF">PC117_g3039</name>
</gene>
<name>A0A8T1ED32_9STRA</name>
<dbReference type="InterPro" id="IPR020103">
    <property type="entry name" value="PsdUridine_synth_cat_dom_sf"/>
</dbReference>
<sequence length="568" mass="63509">MGKERFTINPFPALELSDAEKNQLLELGRTIIEANFERDEAFFKVGRKVDHRRWKLSKERERMLVHTERPEYKGADAMSNTMHSSSKLPAILSVGRVEGKLDDMMYGVVNPTLEDMRIKASYEELTSSLTAITIMGTKRKRDAVATDAMPDEAARELHRLIIVVLKTLQLPADVFESVEASESKVSDRIQSLGLCKLKRMPRLQPPGSVCSSDLAIRLFFVCRKVGVLTVHVKSESTRNEVLTVESPRKLADLCVDAFKLELSRGSYRHVVRVWLPEEEDIALGAIPDRILVQTREFAEYSSSDAVEKALTAQLPLKILFRDDAIIVVDKPANVLSVDGTDPHASVSVHRCIASVYPEARMVHRLDQETSGLLVIALTKSAAQSLNAQFRDRSVNKTYVARVHGWINDQEEGSESPRRVRIPMEKHPTQPLVQHVVSDGEVDPSSSLWSVTEYSVQARTIDAGGDETGGDRKSTTVELKPVTGKTHQLRLHMQHLGHPILGDSLYSPHLVYHRTSRLCLHAAKLSFTHPVTNERLSFESSCPADFFTTKVDEGVANQRPQAAKEEEDG</sequence>
<evidence type="ECO:0000313" key="3">
    <source>
        <dbReference type="Proteomes" id="UP000736787"/>
    </source>
</evidence>
<reference evidence="2" key="1">
    <citation type="submission" date="2018-10" db="EMBL/GenBank/DDBJ databases">
        <title>Effector identification in a new, highly contiguous assembly of the strawberry crown rot pathogen Phytophthora cactorum.</title>
        <authorList>
            <person name="Armitage A.D."/>
            <person name="Nellist C.F."/>
            <person name="Bates H."/>
            <person name="Vickerstaff R.J."/>
            <person name="Harrison R.J."/>
        </authorList>
    </citation>
    <scope>NUCLEOTIDE SEQUENCE</scope>
    <source>
        <strain evidence="2">4040</strain>
    </source>
</reference>
<proteinExistence type="predicted"/>
<comment type="caution">
    <text evidence="2">The sequence shown here is derived from an EMBL/GenBank/DDBJ whole genome shotgun (WGS) entry which is preliminary data.</text>
</comment>
<dbReference type="PANTHER" id="PTHR21600:SF89">
    <property type="entry name" value="RIBOSOMAL LARGE SUBUNIT PSEUDOURIDINE SYNTHASE A"/>
    <property type="match status" value="1"/>
</dbReference>
<dbReference type="PANTHER" id="PTHR21600">
    <property type="entry name" value="MITOCHONDRIAL RNA PSEUDOURIDINE SYNTHASE"/>
    <property type="match status" value="1"/>
</dbReference>
<dbReference type="Gene3D" id="3.30.2350.10">
    <property type="entry name" value="Pseudouridine synthase"/>
    <property type="match status" value="1"/>
</dbReference>
<dbReference type="GO" id="GO:0000455">
    <property type="term" value="P:enzyme-directed rRNA pseudouridine synthesis"/>
    <property type="evidence" value="ECO:0007669"/>
    <property type="project" value="TreeGrafter"/>
</dbReference>
<dbReference type="CDD" id="cd02869">
    <property type="entry name" value="PseudoU_synth_RluA_like"/>
    <property type="match status" value="1"/>
</dbReference>
<dbReference type="EMBL" id="RCMK01000042">
    <property type="protein sequence ID" value="KAG2952130.1"/>
    <property type="molecule type" value="Genomic_DNA"/>
</dbReference>
<dbReference type="Proteomes" id="UP000736787">
    <property type="component" value="Unassembled WGS sequence"/>
</dbReference>
<dbReference type="InterPro" id="IPR006224">
    <property type="entry name" value="PsdUridine_synth_RluA-like_CS"/>
</dbReference>
<dbReference type="InterPro" id="IPR006145">
    <property type="entry name" value="PsdUridine_synth_RsuA/RluA"/>
</dbReference>
<protein>
    <recommendedName>
        <fullName evidence="1">Pseudouridine synthase RsuA/RluA-like domain-containing protein</fullName>
    </recommendedName>
</protein>
<accession>A0A8T1ED32</accession>
<dbReference type="SUPFAM" id="SSF55120">
    <property type="entry name" value="Pseudouridine synthase"/>
    <property type="match status" value="1"/>
</dbReference>